<dbReference type="Proteomes" id="UP000094389">
    <property type="component" value="Unassembled WGS sequence"/>
</dbReference>
<gene>
    <name evidence="3" type="ORF">BN1211_6176</name>
    <name evidence="4" type="ORF">CYBJADRAFT_76400</name>
</gene>
<sequence length="470" mass="54286">MEQEHIFAHSEDFWDYVQSSLRCESPGELSTVNKALVKYLKLVGDHILVFVNDDQDLYRCGLSLVCSEFYESNKQFCVSKQLSLLSIDGLDQNIRLFSSYVLLLDCKNDSSQLQVMYDYHAFSVLYRSLRQLFETFALLDDDRDMGSLGILRKTCTVQLDIMFQMCKYMSISYEELQLIDTFFINYIFESLVVADVDDVFNAAKFKLILAMNEQFMIAARQHHHHLENKVLSVVATHTTFRNFSECLLMFFNREEDRCLQIMISKIIYLIFTSKKTADVFYHNDLNVMVDVLIRELTNLSEEDDSIRHTFLRVLYPLLQRKQFEASHYKKAELVSLLTYLSGIGQTFWVPSDTTKRLASRCLKLSWLQPQSETTDDVESIKSDHSSIINDRIDTAVSSTVSLPSTTKNGHIIAPPQLPHQHHRNSDTSLASMSKKITPPPPVPRHRNHSDTSLPYRRQAPPPPPPSRKKK</sequence>
<dbReference type="GO" id="GO:0000147">
    <property type="term" value="P:actin cortical patch assembly"/>
    <property type="evidence" value="ECO:0007669"/>
    <property type="project" value="TreeGrafter"/>
</dbReference>
<proteinExistence type="predicted"/>
<dbReference type="GO" id="GO:0071933">
    <property type="term" value="F:Arp2/3 complex binding"/>
    <property type="evidence" value="ECO:0007669"/>
    <property type="project" value="TreeGrafter"/>
</dbReference>
<evidence type="ECO:0000256" key="1">
    <source>
        <dbReference type="SAM" id="MobiDB-lite"/>
    </source>
</evidence>
<feature type="compositionally biased region" description="Pro residues" evidence="1">
    <location>
        <begin position="459"/>
        <end position="470"/>
    </location>
</feature>
<evidence type="ECO:0000313" key="6">
    <source>
        <dbReference type="Proteomes" id="UP000094389"/>
    </source>
</evidence>
<reference evidence="4 6" key="3">
    <citation type="journal article" date="2016" name="Proc. Natl. Acad. Sci. U.S.A.">
        <title>Comparative genomics of biotechnologically important yeasts.</title>
        <authorList>
            <person name="Riley R."/>
            <person name="Haridas S."/>
            <person name="Wolfe K.H."/>
            <person name="Lopes M.R."/>
            <person name="Hittinger C.T."/>
            <person name="Goeker M."/>
            <person name="Salamov A.A."/>
            <person name="Wisecaver J.H."/>
            <person name="Long T.M."/>
            <person name="Calvey C.H."/>
            <person name="Aerts A.L."/>
            <person name="Barry K.W."/>
            <person name="Choi C."/>
            <person name="Clum A."/>
            <person name="Coughlan A.Y."/>
            <person name="Deshpande S."/>
            <person name="Douglass A.P."/>
            <person name="Hanson S.J."/>
            <person name="Klenk H.-P."/>
            <person name="LaButti K.M."/>
            <person name="Lapidus A."/>
            <person name="Lindquist E.A."/>
            <person name="Lipzen A.M."/>
            <person name="Meier-Kolthoff J.P."/>
            <person name="Ohm R.A."/>
            <person name="Otillar R.P."/>
            <person name="Pangilinan J.L."/>
            <person name="Peng Y."/>
            <person name="Rokas A."/>
            <person name="Rosa C.A."/>
            <person name="Scheuner C."/>
            <person name="Sibirny A.A."/>
            <person name="Slot J.C."/>
            <person name="Stielow J.B."/>
            <person name="Sun H."/>
            <person name="Kurtzman C.P."/>
            <person name="Blackwell M."/>
            <person name="Grigoriev I.V."/>
            <person name="Jeffries T.W."/>
        </authorList>
    </citation>
    <scope>NUCLEOTIDE SEQUENCE [LARGE SCALE GENOMIC DNA]</scope>
    <source>
        <strain evidence="6">ATCC 18201 / CBS 1600 / BCRC 20928 / JCM 3617 / NBRC 0987 / NRRL Y-1542</strain>
        <strain evidence="4">NRRL Y-1542</strain>
    </source>
</reference>
<dbReference type="STRING" id="983966.A0A0H5C9W6"/>
<dbReference type="GO" id="GO:0006897">
    <property type="term" value="P:endocytosis"/>
    <property type="evidence" value="ECO:0007669"/>
    <property type="project" value="TreeGrafter"/>
</dbReference>
<dbReference type="PANTHER" id="PTHR13357">
    <property type="entry name" value="SH3 ADAPTER PROTEIN SPIN90 NCK INTERACTING PROTEIN WITH SH3 DOMAIN"/>
    <property type="match status" value="1"/>
</dbReference>
<dbReference type="EMBL" id="KV453929">
    <property type="protein sequence ID" value="ODV73784.1"/>
    <property type="molecule type" value="Genomic_DNA"/>
</dbReference>
<protein>
    <recommendedName>
        <fullName evidence="2">SPIN90/Ldb17 leucine-rich domain-containing protein</fullName>
    </recommendedName>
</protein>
<dbReference type="InterPro" id="IPR030125">
    <property type="entry name" value="SPIN90/Ldb17"/>
</dbReference>
<evidence type="ECO:0000313" key="3">
    <source>
        <dbReference type="EMBL" id="CEP25173.1"/>
    </source>
</evidence>
<dbReference type="Proteomes" id="UP000038830">
    <property type="component" value="Unassembled WGS sequence"/>
</dbReference>
<dbReference type="Pfam" id="PF09431">
    <property type="entry name" value="SPIN90_LRD"/>
    <property type="match status" value="1"/>
</dbReference>
<evidence type="ECO:0000259" key="2">
    <source>
        <dbReference type="Pfam" id="PF09431"/>
    </source>
</evidence>
<dbReference type="InterPro" id="IPR018556">
    <property type="entry name" value="SPIN90/Ldb17_LRD"/>
</dbReference>
<accession>A0A1E4S2M5</accession>
<feature type="domain" description="SPIN90/Ldb17 leucine-rich" evidence="2">
    <location>
        <begin position="197"/>
        <end position="333"/>
    </location>
</feature>
<name>A0A0H5C9W6_CYBJN</name>
<dbReference type="GO" id="GO:0030479">
    <property type="term" value="C:actin cortical patch"/>
    <property type="evidence" value="ECO:0007669"/>
    <property type="project" value="TreeGrafter"/>
</dbReference>
<accession>A0A0H5C9W6</accession>
<organism evidence="3 5">
    <name type="scientific">Cyberlindnera jadinii (strain ATCC 18201 / CBS 1600 / BCRC 20928 / JCM 3617 / NBRC 0987 / NRRL Y-1542)</name>
    <name type="common">Torula yeast</name>
    <name type="synonym">Candida utilis</name>
    <dbReference type="NCBI Taxonomy" id="983966"/>
    <lineage>
        <taxon>Eukaryota</taxon>
        <taxon>Fungi</taxon>
        <taxon>Dikarya</taxon>
        <taxon>Ascomycota</taxon>
        <taxon>Saccharomycotina</taxon>
        <taxon>Saccharomycetes</taxon>
        <taxon>Phaffomycetales</taxon>
        <taxon>Phaffomycetaceae</taxon>
        <taxon>Cyberlindnera</taxon>
    </lineage>
</organism>
<evidence type="ECO:0000313" key="4">
    <source>
        <dbReference type="EMBL" id="ODV73784.1"/>
    </source>
</evidence>
<dbReference type="GO" id="GO:0051666">
    <property type="term" value="P:actin cortical patch localization"/>
    <property type="evidence" value="ECO:0007669"/>
    <property type="project" value="TreeGrafter"/>
</dbReference>
<dbReference type="EMBL" id="CDQK01000007">
    <property type="protein sequence ID" value="CEP25173.1"/>
    <property type="molecule type" value="Genomic_DNA"/>
</dbReference>
<reference evidence="3" key="1">
    <citation type="submission" date="2014-12" db="EMBL/GenBank/DDBJ databases">
        <authorList>
            <person name="Jaenicke S."/>
        </authorList>
    </citation>
    <scope>NUCLEOTIDE SEQUENCE [LARGE SCALE GENOMIC DNA]</scope>
    <source>
        <strain evidence="3">CBS1600</strain>
    </source>
</reference>
<dbReference type="AlphaFoldDB" id="A0A0H5C9W6"/>
<feature type="region of interest" description="Disordered" evidence="1">
    <location>
        <begin position="401"/>
        <end position="470"/>
    </location>
</feature>
<evidence type="ECO:0000313" key="5">
    <source>
        <dbReference type="Proteomes" id="UP000038830"/>
    </source>
</evidence>
<dbReference type="OrthoDB" id="445362at2759"/>
<reference evidence="5" key="2">
    <citation type="journal article" date="2015" name="J. Biotechnol.">
        <title>The structure of the Cyberlindnera jadinii genome and its relation to Candida utilis analyzed by the occurrence of single nucleotide polymorphisms.</title>
        <authorList>
            <person name="Rupp O."/>
            <person name="Brinkrolf K."/>
            <person name="Buerth C."/>
            <person name="Kunigo M."/>
            <person name="Schneider J."/>
            <person name="Jaenicke S."/>
            <person name="Goesmann A."/>
            <person name="Puehler A."/>
            <person name="Jaeger K.-E."/>
            <person name="Ernst J.F."/>
        </authorList>
    </citation>
    <scope>NUCLEOTIDE SEQUENCE [LARGE SCALE GENOMIC DNA]</scope>
    <source>
        <strain evidence="5">ATCC 18201 / CBS 1600 / BCRC 20928 / JCM 3617 / NBRC 0987 / NRRL Y-1542</strain>
    </source>
</reference>
<keyword evidence="6" id="KW-1185">Reference proteome</keyword>
<dbReference type="PANTHER" id="PTHR13357:SF1">
    <property type="entry name" value="NCK-INTERACTING PROTEIN WITH SH3 DOMAIN"/>
    <property type="match status" value="1"/>
</dbReference>
<dbReference type="OMA" id="ISLRHTY"/>